<keyword evidence="2" id="KW-1185">Reference proteome</keyword>
<evidence type="ECO:0000313" key="2">
    <source>
        <dbReference type="Proteomes" id="UP000286934"/>
    </source>
</evidence>
<evidence type="ECO:0000313" key="1">
    <source>
        <dbReference type="EMBL" id="RUO35956.1"/>
    </source>
</evidence>
<accession>A0A432WQ69</accession>
<reference evidence="2" key="1">
    <citation type="journal article" date="2018" name="Front. Microbiol.">
        <title>Genome-Based Analysis Reveals the Taxonomy and Diversity of the Family Idiomarinaceae.</title>
        <authorList>
            <person name="Liu Y."/>
            <person name="Lai Q."/>
            <person name="Shao Z."/>
        </authorList>
    </citation>
    <scope>NUCLEOTIDE SEQUENCE [LARGE SCALE GENOMIC DNA]</scope>
    <source>
        <strain evidence="2">AIS</strain>
    </source>
</reference>
<organism evidence="1 2">
    <name type="scientific">Aliidiomarina shirensis</name>
    <dbReference type="NCBI Taxonomy" id="1048642"/>
    <lineage>
        <taxon>Bacteria</taxon>
        <taxon>Pseudomonadati</taxon>
        <taxon>Pseudomonadota</taxon>
        <taxon>Gammaproteobacteria</taxon>
        <taxon>Alteromonadales</taxon>
        <taxon>Idiomarinaceae</taxon>
        <taxon>Aliidiomarina</taxon>
    </lineage>
</organism>
<gene>
    <name evidence="1" type="ORF">CWE13_10445</name>
</gene>
<dbReference type="AlphaFoldDB" id="A0A432WQ69"/>
<comment type="caution">
    <text evidence="1">The sequence shown here is derived from an EMBL/GenBank/DDBJ whole genome shotgun (WGS) entry which is preliminary data.</text>
</comment>
<name>A0A432WQ69_9GAMM</name>
<dbReference type="Proteomes" id="UP000286934">
    <property type="component" value="Unassembled WGS sequence"/>
</dbReference>
<sequence length="64" mass="6308">MLYEGALGLGAAVGEGLSTLAKGSTGIFGSRGTVNGLGRAVVEAGADLTGNSTDIKNVLLNDEK</sequence>
<dbReference type="EMBL" id="PIPP01000005">
    <property type="protein sequence ID" value="RUO35956.1"/>
    <property type="molecule type" value="Genomic_DNA"/>
</dbReference>
<protein>
    <submittedName>
        <fullName evidence="1">Uncharacterized protein</fullName>
    </submittedName>
</protein>
<proteinExistence type="predicted"/>